<accession>A0A840TS73</accession>
<sequence>MSSEYKIVFPNQCHRHDMFIAKTAIQTDRVETVN</sequence>
<proteinExistence type="predicted"/>
<dbReference type="AlphaFoldDB" id="A0A840TS73"/>
<dbReference type="EMBL" id="JACHGF010000008">
    <property type="protein sequence ID" value="MBB5286154.1"/>
    <property type="molecule type" value="Genomic_DNA"/>
</dbReference>
<protein>
    <submittedName>
        <fullName evidence="1">Uncharacterized protein</fullName>
    </submittedName>
</protein>
<comment type="caution">
    <text evidence="1">The sequence shown here is derived from an EMBL/GenBank/DDBJ whole genome shotgun (WGS) entry which is preliminary data.</text>
</comment>
<dbReference type="Proteomes" id="UP000557307">
    <property type="component" value="Unassembled WGS sequence"/>
</dbReference>
<evidence type="ECO:0000313" key="1">
    <source>
        <dbReference type="EMBL" id="MBB5286154.1"/>
    </source>
</evidence>
<name>A0A840TS73_9BACT</name>
<reference evidence="1 2" key="1">
    <citation type="submission" date="2020-08" db="EMBL/GenBank/DDBJ databases">
        <title>Genomic Encyclopedia of Type Strains, Phase IV (KMG-IV): sequencing the most valuable type-strain genomes for metagenomic binning, comparative biology and taxonomic classification.</title>
        <authorList>
            <person name="Goeker M."/>
        </authorList>
    </citation>
    <scope>NUCLEOTIDE SEQUENCE [LARGE SCALE GENOMIC DNA]</scope>
    <source>
        <strain evidence="1 2">DSM 105074</strain>
    </source>
</reference>
<organism evidence="1 2">
    <name type="scientific">Rhabdobacter roseus</name>
    <dbReference type="NCBI Taxonomy" id="1655419"/>
    <lineage>
        <taxon>Bacteria</taxon>
        <taxon>Pseudomonadati</taxon>
        <taxon>Bacteroidota</taxon>
        <taxon>Cytophagia</taxon>
        <taxon>Cytophagales</taxon>
        <taxon>Cytophagaceae</taxon>
        <taxon>Rhabdobacter</taxon>
    </lineage>
</organism>
<keyword evidence="2" id="KW-1185">Reference proteome</keyword>
<gene>
    <name evidence="1" type="ORF">HNQ92_004314</name>
</gene>
<evidence type="ECO:0000313" key="2">
    <source>
        <dbReference type="Proteomes" id="UP000557307"/>
    </source>
</evidence>